<evidence type="ECO:0000256" key="4">
    <source>
        <dbReference type="ARBA" id="ARBA00022989"/>
    </source>
</evidence>
<proteinExistence type="inferred from homology"/>
<dbReference type="PANTHER" id="PTHR30572">
    <property type="entry name" value="MEMBRANE COMPONENT OF TRANSPORTER-RELATED"/>
    <property type="match status" value="1"/>
</dbReference>
<feature type="transmembrane region" description="Helical" evidence="7">
    <location>
        <begin position="128"/>
        <end position="149"/>
    </location>
</feature>
<dbReference type="AlphaFoldDB" id="A0A399QPK3"/>
<feature type="transmembrane region" description="Helical" evidence="7">
    <location>
        <begin position="79"/>
        <end position="108"/>
    </location>
</feature>
<evidence type="ECO:0000256" key="2">
    <source>
        <dbReference type="ARBA" id="ARBA00022475"/>
    </source>
</evidence>
<feature type="domain" description="ABC3 transporter permease C-terminal" evidence="8">
    <location>
        <begin position="38"/>
        <end position="156"/>
    </location>
</feature>
<evidence type="ECO:0000256" key="1">
    <source>
        <dbReference type="ARBA" id="ARBA00004651"/>
    </source>
</evidence>
<evidence type="ECO:0000313" key="10">
    <source>
        <dbReference type="Proteomes" id="UP000265361"/>
    </source>
</evidence>
<protein>
    <recommendedName>
        <fullName evidence="8">ABC3 transporter permease C-terminal domain-containing protein</fullName>
    </recommendedName>
</protein>
<reference evidence="9 10" key="1">
    <citation type="submission" date="2018-08" db="EMBL/GenBank/DDBJ databases">
        <title>Genome Sequence of Clavibacter michiganensis Subspecies type strains, and the Atypical Peach-Colored Strains Isolated from Tomato.</title>
        <authorList>
            <person name="Osdaghi E."/>
            <person name="Portier P."/>
            <person name="Briand M."/>
            <person name="Jacques M.-A."/>
        </authorList>
    </citation>
    <scope>NUCLEOTIDE SEQUENCE [LARGE SCALE GENOMIC DNA]</scope>
    <source>
        <strain evidence="9 10">CFBP 7577</strain>
    </source>
</reference>
<evidence type="ECO:0000256" key="5">
    <source>
        <dbReference type="ARBA" id="ARBA00023136"/>
    </source>
</evidence>
<keyword evidence="4 7" id="KW-1133">Transmembrane helix</keyword>
<evidence type="ECO:0000256" key="7">
    <source>
        <dbReference type="SAM" id="Phobius"/>
    </source>
</evidence>
<evidence type="ECO:0000256" key="3">
    <source>
        <dbReference type="ARBA" id="ARBA00022692"/>
    </source>
</evidence>
<sequence length="162" mass="16789">MADMASDAGLGAPESARRVDTVRTYLEPIAAVQAMFGVAAALALFVAALGIVNVGLSSIRERARELVIRRAIGATRGQVFRLVISSSILLAVIVATASIAVSVLLVALVPRLLPPDSPVTVPAYPLPAAVWALVVSVLTAVVSSAFPAWRAARVEPAVALRE</sequence>
<dbReference type="GO" id="GO:0022857">
    <property type="term" value="F:transmembrane transporter activity"/>
    <property type="evidence" value="ECO:0007669"/>
    <property type="project" value="TreeGrafter"/>
</dbReference>
<dbReference type="InterPro" id="IPR003838">
    <property type="entry name" value="ABC3_permease_C"/>
</dbReference>
<feature type="transmembrane region" description="Helical" evidence="7">
    <location>
        <begin position="34"/>
        <end position="59"/>
    </location>
</feature>
<dbReference type="GO" id="GO:0005886">
    <property type="term" value="C:plasma membrane"/>
    <property type="evidence" value="ECO:0007669"/>
    <property type="project" value="UniProtKB-SubCell"/>
</dbReference>
<comment type="subcellular location">
    <subcellularLocation>
        <location evidence="1">Cell membrane</location>
        <topology evidence="1">Multi-pass membrane protein</topology>
    </subcellularLocation>
</comment>
<gene>
    <name evidence="9" type="ORF">DZF97_00360</name>
</gene>
<comment type="caution">
    <text evidence="9">The sequence shown here is derived from an EMBL/GenBank/DDBJ whole genome shotgun (WGS) entry which is preliminary data.</text>
</comment>
<evidence type="ECO:0000259" key="8">
    <source>
        <dbReference type="Pfam" id="PF02687"/>
    </source>
</evidence>
<dbReference type="InterPro" id="IPR050250">
    <property type="entry name" value="Macrolide_Exporter_MacB"/>
</dbReference>
<name>A0A399QPK3_9MICO</name>
<evidence type="ECO:0000313" key="9">
    <source>
        <dbReference type="EMBL" id="RIJ19572.1"/>
    </source>
</evidence>
<keyword evidence="5 7" id="KW-0472">Membrane</keyword>
<dbReference type="EMBL" id="QWED01000003">
    <property type="protein sequence ID" value="RIJ19572.1"/>
    <property type="molecule type" value="Genomic_DNA"/>
</dbReference>
<evidence type="ECO:0000256" key="6">
    <source>
        <dbReference type="ARBA" id="ARBA00038076"/>
    </source>
</evidence>
<dbReference type="PANTHER" id="PTHR30572:SF4">
    <property type="entry name" value="ABC TRANSPORTER PERMEASE YTRF"/>
    <property type="match status" value="1"/>
</dbReference>
<organism evidence="9 10">
    <name type="scientific">Clavibacter nebraskensis</name>
    <dbReference type="NCBI Taxonomy" id="31963"/>
    <lineage>
        <taxon>Bacteria</taxon>
        <taxon>Bacillati</taxon>
        <taxon>Actinomycetota</taxon>
        <taxon>Actinomycetes</taxon>
        <taxon>Micrococcales</taxon>
        <taxon>Microbacteriaceae</taxon>
        <taxon>Clavibacter</taxon>
    </lineage>
</organism>
<comment type="similarity">
    <text evidence="6">Belongs to the ABC-4 integral membrane protein family.</text>
</comment>
<keyword evidence="3 7" id="KW-0812">Transmembrane</keyword>
<keyword evidence="2" id="KW-1003">Cell membrane</keyword>
<accession>A0A399QPK3</accession>
<dbReference type="Proteomes" id="UP000265361">
    <property type="component" value="Unassembled WGS sequence"/>
</dbReference>
<dbReference type="Pfam" id="PF02687">
    <property type="entry name" value="FtsX"/>
    <property type="match status" value="1"/>
</dbReference>